<feature type="transmembrane region" description="Helical" evidence="7">
    <location>
        <begin position="462"/>
        <end position="483"/>
    </location>
</feature>
<keyword evidence="5 7" id="KW-0472">Membrane</keyword>
<evidence type="ECO:0000256" key="5">
    <source>
        <dbReference type="ARBA" id="ARBA00023136"/>
    </source>
</evidence>
<feature type="transmembrane region" description="Helical" evidence="7">
    <location>
        <begin position="39"/>
        <end position="58"/>
    </location>
</feature>
<evidence type="ECO:0000256" key="1">
    <source>
        <dbReference type="ARBA" id="ARBA00004141"/>
    </source>
</evidence>
<keyword evidence="9" id="KW-1185">Reference proteome</keyword>
<evidence type="ECO:0000256" key="4">
    <source>
        <dbReference type="ARBA" id="ARBA00022989"/>
    </source>
</evidence>
<proteinExistence type="inferred from homology"/>
<feature type="transmembrane region" description="Helical" evidence="7">
    <location>
        <begin position="229"/>
        <end position="247"/>
    </location>
</feature>
<evidence type="ECO:0000313" key="8">
    <source>
        <dbReference type="EMBL" id="THU35901.1"/>
    </source>
</evidence>
<feature type="transmembrane region" description="Helical" evidence="7">
    <location>
        <begin position="268"/>
        <end position="294"/>
    </location>
</feature>
<evidence type="ECO:0000256" key="2">
    <source>
        <dbReference type="ARBA" id="ARBA00006434"/>
    </source>
</evidence>
<feature type="transmembrane region" description="Helical" evidence="7">
    <location>
        <begin position="186"/>
        <end position="209"/>
    </location>
</feature>
<dbReference type="PANTHER" id="PTHR11819:SF195">
    <property type="entry name" value="SODIUM_GLUCOSE COTRANSPORTER 4"/>
    <property type="match status" value="1"/>
</dbReference>
<name>A0A4S8HMH1_9BACT</name>
<feature type="transmembrane region" description="Helical" evidence="7">
    <location>
        <begin position="323"/>
        <end position="349"/>
    </location>
</feature>
<dbReference type="Gene3D" id="1.20.1730.10">
    <property type="entry name" value="Sodium/glucose cotransporter"/>
    <property type="match status" value="1"/>
</dbReference>
<dbReference type="GO" id="GO:0005412">
    <property type="term" value="F:D-glucose:sodium symporter activity"/>
    <property type="evidence" value="ECO:0007669"/>
    <property type="project" value="TreeGrafter"/>
</dbReference>
<protein>
    <submittedName>
        <fullName evidence="8">Sodium/solute symporter</fullName>
    </submittedName>
</protein>
<dbReference type="CDD" id="cd10329">
    <property type="entry name" value="SLC5sbd_SGLT1-like"/>
    <property type="match status" value="1"/>
</dbReference>
<comment type="similarity">
    <text evidence="2 6">Belongs to the sodium:solute symporter (SSF) (TC 2.A.21) family.</text>
</comment>
<feature type="transmembrane region" description="Helical" evidence="7">
    <location>
        <begin position="154"/>
        <end position="174"/>
    </location>
</feature>
<dbReference type="GO" id="GO:0005886">
    <property type="term" value="C:plasma membrane"/>
    <property type="evidence" value="ECO:0007669"/>
    <property type="project" value="TreeGrafter"/>
</dbReference>
<keyword evidence="3 7" id="KW-0812">Transmembrane</keyword>
<feature type="transmembrane region" description="Helical" evidence="7">
    <location>
        <begin position="370"/>
        <end position="394"/>
    </location>
</feature>
<evidence type="ECO:0000256" key="7">
    <source>
        <dbReference type="SAM" id="Phobius"/>
    </source>
</evidence>
<reference evidence="8 9" key="1">
    <citation type="submission" date="2019-04" db="EMBL/GenBank/DDBJ databases">
        <title>Niastella caeni sp. nov., isolated from activated sludge.</title>
        <authorList>
            <person name="Sheng M."/>
        </authorList>
    </citation>
    <scope>NUCLEOTIDE SEQUENCE [LARGE SCALE GENOMIC DNA]</scope>
    <source>
        <strain evidence="8 9">HX-2-15</strain>
    </source>
</reference>
<feature type="transmembrane region" description="Helical" evidence="7">
    <location>
        <begin position="6"/>
        <end position="27"/>
    </location>
</feature>
<dbReference type="PROSITE" id="PS00457">
    <property type="entry name" value="NA_SOLUT_SYMP_2"/>
    <property type="match status" value="1"/>
</dbReference>
<dbReference type="AlphaFoldDB" id="A0A4S8HMH1"/>
<dbReference type="PANTHER" id="PTHR11819">
    <property type="entry name" value="SOLUTE CARRIER FAMILY 5"/>
    <property type="match status" value="1"/>
</dbReference>
<keyword evidence="4 7" id="KW-1133">Transmembrane helix</keyword>
<dbReference type="InterPro" id="IPR001734">
    <property type="entry name" value="Na/solute_symporter"/>
</dbReference>
<dbReference type="Proteomes" id="UP000306918">
    <property type="component" value="Unassembled WGS sequence"/>
</dbReference>
<evidence type="ECO:0000256" key="3">
    <source>
        <dbReference type="ARBA" id="ARBA00022692"/>
    </source>
</evidence>
<dbReference type="InterPro" id="IPR038377">
    <property type="entry name" value="Na/Glc_symporter_sf"/>
</dbReference>
<dbReference type="Pfam" id="PF00474">
    <property type="entry name" value="SSF"/>
    <property type="match status" value="1"/>
</dbReference>
<sequence length="541" mass="59582">MQFLGLVDWIFVGLYMAVIAAISIWSIRKAKDSPSDYFLANRNLGWFVIGASILASNVGSEHVVGLAGTAANSGLVMGHYELHSWIILILGWVFVPFYMRSMVYTMPEFLERRYNSQSRMLLSIIQLLSYIIAKVSVTIYAGALVVTSFLGVDFWTGAIVLVIITGIYTVLGGLHAVMYTETLQAIILIVGSLTLMIVGLDRVGGWDALVSSLPKEKLNMFPPLSDPEFPWAGILFASPIVGLWYWCTDQHIVQRCLAGRDERQARRGTIFAAFLKLFPFFIFMIPGIIAYTLAKQGKIVLPNGDQAFPTLVKELMPVGLRGLLAGGLLAALMSSLAAVYNACSTLFTMDIYQKYRPNASNHQLVKVGRIATGIAVVLGMIWIPIMKGISGVLYQYLQSVQSYLAPPIAAVFLLGVFSKRINAKGAYSAMVVGFIIGMVRIILELNRQHLSGFLYDFATLNFLYFCISLFIFSIVLMVVVSLLSEKPNEAQLKGLTFATTVAEDKAASRASWTKVDVILSLFVLVFIIVAFLYFSPLGVAK</sequence>
<feature type="transmembrane region" description="Helical" evidence="7">
    <location>
        <begin position="425"/>
        <end position="442"/>
    </location>
</feature>
<dbReference type="OrthoDB" id="9814523at2"/>
<dbReference type="InterPro" id="IPR018212">
    <property type="entry name" value="Na/solute_symporter_CS"/>
</dbReference>
<feature type="transmembrane region" description="Helical" evidence="7">
    <location>
        <begin position="82"/>
        <end position="99"/>
    </location>
</feature>
<dbReference type="PROSITE" id="PS50283">
    <property type="entry name" value="NA_SOLUT_SYMP_3"/>
    <property type="match status" value="1"/>
</dbReference>
<organism evidence="8 9">
    <name type="scientific">Niastella caeni</name>
    <dbReference type="NCBI Taxonomy" id="2569763"/>
    <lineage>
        <taxon>Bacteria</taxon>
        <taxon>Pseudomonadati</taxon>
        <taxon>Bacteroidota</taxon>
        <taxon>Chitinophagia</taxon>
        <taxon>Chitinophagales</taxon>
        <taxon>Chitinophagaceae</taxon>
        <taxon>Niastella</taxon>
    </lineage>
</organism>
<comment type="subcellular location">
    <subcellularLocation>
        <location evidence="1">Membrane</location>
        <topology evidence="1">Multi-pass membrane protein</topology>
    </subcellularLocation>
</comment>
<dbReference type="NCBIfam" id="TIGR00813">
    <property type="entry name" value="sss"/>
    <property type="match status" value="1"/>
</dbReference>
<feature type="transmembrane region" description="Helical" evidence="7">
    <location>
        <begin position="515"/>
        <end position="534"/>
    </location>
</feature>
<evidence type="ECO:0000256" key="6">
    <source>
        <dbReference type="RuleBase" id="RU362091"/>
    </source>
</evidence>
<accession>A0A4S8HMH1</accession>
<feature type="transmembrane region" description="Helical" evidence="7">
    <location>
        <begin position="120"/>
        <end position="142"/>
    </location>
</feature>
<gene>
    <name evidence="8" type="ORF">FAM09_21145</name>
</gene>
<evidence type="ECO:0000313" key="9">
    <source>
        <dbReference type="Proteomes" id="UP000306918"/>
    </source>
</evidence>
<comment type="caution">
    <text evidence="8">The sequence shown here is derived from an EMBL/GenBank/DDBJ whole genome shotgun (WGS) entry which is preliminary data.</text>
</comment>
<dbReference type="EMBL" id="STFF01000006">
    <property type="protein sequence ID" value="THU35901.1"/>
    <property type="molecule type" value="Genomic_DNA"/>
</dbReference>
<feature type="transmembrane region" description="Helical" evidence="7">
    <location>
        <begin position="400"/>
        <end position="418"/>
    </location>
</feature>
<dbReference type="RefSeq" id="WP_136579142.1">
    <property type="nucleotide sequence ID" value="NZ_STFF01000006.1"/>
</dbReference>